<evidence type="ECO:0000256" key="6">
    <source>
        <dbReference type="ARBA" id="ARBA00022679"/>
    </source>
</evidence>
<sequence length="413" mass="44740">MITLAKNTRPQKTAAKQEASRGALAVAAPGELQVSAPLMAGCIVALILIGFVAMSSASIEFAAYQYGNPFFHITRYGFHLAVALVGALLVYKVPMNVWERCSPLLLFAAFILLMMVLIPGVGREVNGSRRWLSLGVLTLQASELAKVCVILYLAGYLVRRQQELRASWAGFVKPMVVLFLITLLLMLEPDFGATVVTVGTAFGMLFLAGVKLGQFLLVILSSVMALVLLIATSPYRLQRWLAFSDPWADEFKFGSGYQLTQSLIAFGRGEWFGVGLGNSIQKLFFLPESHTDFVFAIYAEEFGAVGSLILLALFACLIMQILKLGRLAEQMLKPFHAYVAYGIALMISGQVFINIGVNTGMLPTKGLTLPFLSYGGSSLIVCCALMAMAFRIYSELHQGAATVSKKSNGGAKS</sequence>
<evidence type="ECO:0000256" key="4">
    <source>
        <dbReference type="ARBA" id="ARBA00022618"/>
    </source>
</evidence>
<dbReference type="InterPro" id="IPR001182">
    <property type="entry name" value="FtsW/RodA"/>
</dbReference>
<dbReference type="AlphaFoldDB" id="A0A9J6RNL0"/>
<comment type="similarity">
    <text evidence="14 16">Belongs to the SEDS family. FtsW subfamily.</text>
</comment>
<dbReference type="InterPro" id="IPR013437">
    <property type="entry name" value="FtsW"/>
</dbReference>
<keyword evidence="18" id="KW-1185">Reference proteome</keyword>
<comment type="function">
    <text evidence="16">Peptidoglycan polymerase that is essential for cell division.</text>
</comment>
<keyword evidence="10 16" id="KW-1133">Transmembrane helix</keyword>
<comment type="catalytic activity">
    <reaction evidence="15 16">
        <text>[GlcNAc-(1-&gt;4)-Mur2Ac(oyl-L-Ala-gamma-D-Glu-L-Lys-D-Ala-D-Ala)](n)-di-trans,octa-cis-undecaprenyl diphosphate + beta-D-GlcNAc-(1-&gt;4)-Mur2Ac(oyl-L-Ala-gamma-D-Glu-L-Lys-D-Ala-D-Ala)-di-trans,octa-cis-undecaprenyl diphosphate = [GlcNAc-(1-&gt;4)-Mur2Ac(oyl-L-Ala-gamma-D-Glu-L-Lys-D-Ala-D-Ala)](n+1)-di-trans,octa-cis-undecaprenyl diphosphate + di-trans,octa-cis-undecaprenyl diphosphate + H(+)</text>
        <dbReference type="Rhea" id="RHEA:23708"/>
        <dbReference type="Rhea" id="RHEA-COMP:9602"/>
        <dbReference type="Rhea" id="RHEA-COMP:9603"/>
        <dbReference type="ChEBI" id="CHEBI:15378"/>
        <dbReference type="ChEBI" id="CHEBI:58405"/>
        <dbReference type="ChEBI" id="CHEBI:60033"/>
        <dbReference type="ChEBI" id="CHEBI:78435"/>
        <dbReference type="EC" id="2.4.99.28"/>
    </reaction>
</comment>
<feature type="transmembrane region" description="Helical" evidence="16">
    <location>
        <begin position="215"/>
        <end position="235"/>
    </location>
</feature>
<dbReference type="Proteomes" id="UP001069090">
    <property type="component" value="Unassembled WGS sequence"/>
</dbReference>
<dbReference type="GO" id="GO:0005886">
    <property type="term" value="C:plasma membrane"/>
    <property type="evidence" value="ECO:0007669"/>
    <property type="project" value="UniProtKB-SubCell"/>
</dbReference>
<feature type="transmembrane region" description="Helical" evidence="16">
    <location>
        <begin position="369"/>
        <end position="390"/>
    </location>
</feature>
<feature type="transmembrane region" description="Helical" evidence="16">
    <location>
        <begin position="38"/>
        <end position="64"/>
    </location>
</feature>
<evidence type="ECO:0000256" key="14">
    <source>
        <dbReference type="ARBA" id="ARBA00038053"/>
    </source>
</evidence>
<dbReference type="GO" id="GO:0009252">
    <property type="term" value="P:peptidoglycan biosynthetic process"/>
    <property type="evidence" value="ECO:0007669"/>
    <property type="project" value="UniProtKB-UniRule"/>
</dbReference>
<feature type="transmembrane region" description="Helical" evidence="16">
    <location>
        <begin position="302"/>
        <end position="323"/>
    </location>
</feature>
<evidence type="ECO:0000256" key="1">
    <source>
        <dbReference type="ARBA" id="ARBA00004651"/>
    </source>
</evidence>
<evidence type="ECO:0000313" key="17">
    <source>
        <dbReference type="EMBL" id="MCZ0866123.1"/>
    </source>
</evidence>
<evidence type="ECO:0000256" key="7">
    <source>
        <dbReference type="ARBA" id="ARBA00022692"/>
    </source>
</evidence>
<keyword evidence="4 16" id="KW-0132">Cell division</keyword>
<dbReference type="GO" id="GO:0032153">
    <property type="term" value="C:cell division site"/>
    <property type="evidence" value="ECO:0007669"/>
    <property type="project" value="UniProtKB-UniRule"/>
</dbReference>
<dbReference type="InterPro" id="IPR018365">
    <property type="entry name" value="Cell_cycle_FtsW-rel_CS"/>
</dbReference>
<feature type="transmembrane region" description="Helical" evidence="16">
    <location>
        <begin position="335"/>
        <end position="357"/>
    </location>
</feature>
<keyword evidence="16" id="KW-0997">Cell inner membrane</keyword>
<evidence type="ECO:0000256" key="8">
    <source>
        <dbReference type="ARBA" id="ARBA00022960"/>
    </source>
</evidence>
<feature type="transmembrane region" description="Helical" evidence="16">
    <location>
        <begin position="70"/>
        <end position="91"/>
    </location>
</feature>
<dbReference type="EMBL" id="JAPTGG010000010">
    <property type="protein sequence ID" value="MCZ0866123.1"/>
    <property type="molecule type" value="Genomic_DNA"/>
</dbReference>
<dbReference type="EC" id="2.4.99.28" evidence="16"/>
<dbReference type="RefSeq" id="WP_258332276.1">
    <property type="nucleotide sequence ID" value="NZ_JAPTGG010000010.1"/>
</dbReference>
<dbReference type="NCBIfam" id="TIGR02614">
    <property type="entry name" value="ftsW"/>
    <property type="match status" value="1"/>
</dbReference>
<evidence type="ECO:0000256" key="13">
    <source>
        <dbReference type="ARBA" id="ARBA00023316"/>
    </source>
</evidence>
<feature type="transmembrane region" description="Helical" evidence="16">
    <location>
        <begin position="166"/>
        <end position="185"/>
    </location>
</feature>
<evidence type="ECO:0000256" key="10">
    <source>
        <dbReference type="ARBA" id="ARBA00022989"/>
    </source>
</evidence>
<name>A0A9J6RNL0_9GAMM</name>
<evidence type="ECO:0000256" key="15">
    <source>
        <dbReference type="ARBA" id="ARBA00049902"/>
    </source>
</evidence>
<feature type="transmembrane region" description="Helical" evidence="16">
    <location>
        <begin position="134"/>
        <end position="154"/>
    </location>
</feature>
<comment type="caution">
    <text evidence="17">The sequence shown here is derived from an EMBL/GenBank/DDBJ whole genome shotgun (WGS) entry which is preliminary data.</text>
</comment>
<evidence type="ECO:0000256" key="16">
    <source>
        <dbReference type="HAMAP-Rule" id="MF_00913"/>
    </source>
</evidence>
<dbReference type="HAMAP" id="MF_00913">
    <property type="entry name" value="PGT_FtsW_proteobact"/>
    <property type="match status" value="1"/>
</dbReference>
<dbReference type="Pfam" id="PF01098">
    <property type="entry name" value="FTSW_RODA_SPOVE"/>
    <property type="match status" value="1"/>
</dbReference>
<gene>
    <name evidence="16 17" type="primary">ftsW</name>
    <name evidence="17" type="ORF">O0V09_13005</name>
</gene>
<keyword evidence="5 16" id="KW-0328">Glycosyltransferase</keyword>
<keyword evidence="9 16" id="KW-0573">Peptidoglycan synthesis</keyword>
<dbReference type="GO" id="GO:0015648">
    <property type="term" value="F:lipid-linked peptidoglycan transporter activity"/>
    <property type="evidence" value="ECO:0007669"/>
    <property type="project" value="TreeGrafter"/>
</dbReference>
<dbReference type="GO" id="GO:0008955">
    <property type="term" value="F:peptidoglycan glycosyltransferase activity"/>
    <property type="evidence" value="ECO:0007669"/>
    <property type="project" value="UniProtKB-UniRule"/>
</dbReference>
<evidence type="ECO:0000256" key="12">
    <source>
        <dbReference type="ARBA" id="ARBA00023306"/>
    </source>
</evidence>
<evidence type="ECO:0000313" key="18">
    <source>
        <dbReference type="Proteomes" id="UP001069090"/>
    </source>
</evidence>
<dbReference type="GO" id="GO:0071555">
    <property type="term" value="P:cell wall organization"/>
    <property type="evidence" value="ECO:0007669"/>
    <property type="project" value="UniProtKB-KW"/>
</dbReference>
<comment type="pathway">
    <text evidence="2 16">Cell wall biogenesis; peptidoglycan biosynthesis.</text>
</comment>
<feature type="transmembrane region" description="Helical" evidence="16">
    <location>
        <begin position="103"/>
        <end position="122"/>
    </location>
</feature>
<keyword evidence="12 16" id="KW-0131">Cell cycle</keyword>
<keyword evidence="8 16" id="KW-0133">Cell shape</keyword>
<protein>
    <recommendedName>
        <fullName evidence="16">Probable peptidoglycan glycosyltransferase FtsW</fullName>
        <shortName evidence="16">PGT</shortName>
        <ecNumber evidence="16">2.4.99.28</ecNumber>
    </recommendedName>
    <alternativeName>
        <fullName evidence="16">Cell division protein FtsW</fullName>
    </alternativeName>
    <alternativeName>
        <fullName evidence="16">Cell wall polymerase</fullName>
    </alternativeName>
    <alternativeName>
        <fullName evidence="16">Peptidoglycan polymerase</fullName>
        <shortName evidence="16">PG polymerase</shortName>
    </alternativeName>
</protein>
<evidence type="ECO:0000256" key="3">
    <source>
        <dbReference type="ARBA" id="ARBA00022475"/>
    </source>
</evidence>
<evidence type="ECO:0000256" key="11">
    <source>
        <dbReference type="ARBA" id="ARBA00023136"/>
    </source>
</evidence>
<organism evidence="17 18">
    <name type="scientific">Dasania phycosphaerae</name>
    <dbReference type="NCBI Taxonomy" id="2950436"/>
    <lineage>
        <taxon>Bacteria</taxon>
        <taxon>Pseudomonadati</taxon>
        <taxon>Pseudomonadota</taxon>
        <taxon>Gammaproteobacteria</taxon>
        <taxon>Cellvibrionales</taxon>
        <taxon>Spongiibacteraceae</taxon>
        <taxon>Dasania</taxon>
    </lineage>
</organism>
<keyword evidence="6 16" id="KW-0808">Transferase</keyword>
<keyword evidence="11 16" id="KW-0472">Membrane</keyword>
<dbReference type="PANTHER" id="PTHR30474:SF2">
    <property type="entry name" value="PEPTIDOGLYCAN GLYCOSYLTRANSFERASE FTSW-RELATED"/>
    <property type="match status" value="1"/>
</dbReference>
<dbReference type="GO" id="GO:0008360">
    <property type="term" value="P:regulation of cell shape"/>
    <property type="evidence" value="ECO:0007669"/>
    <property type="project" value="UniProtKB-KW"/>
</dbReference>
<reference evidence="17 18" key="1">
    <citation type="submission" date="2022-12" db="EMBL/GenBank/DDBJ databases">
        <title>Dasania phycosphaerae sp. nov., isolated from particulate material of the south coast of Korea.</title>
        <authorList>
            <person name="Jiang Y."/>
        </authorList>
    </citation>
    <scope>NUCLEOTIDE SEQUENCE [LARGE SCALE GENOMIC DNA]</scope>
    <source>
        <strain evidence="17 18">GY-19</strain>
    </source>
</reference>
<dbReference type="PROSITE" id="PS00428">
    <property type="entry name" value="FTSW_RODA_SPOVE"/>
    <property type="match status" value="1"/>
</dbReference>
<proteinExistence type="inferred from homology"/>
<dbReference type="GO" id="GO:0043093">
    <property type="term" value="P:FtsZ-dependent cytokinesis"/>
    <property type="evidence" value="ECO:0007669"/>
    <property type="project" value="UniProtKB-UniRule"/>
</dbReference>
<comment type="subcellular location">
    <subcellularLocation>
        <location evidence="16">Cell inner membrane</location>
        <topology evidence="16">Multi-pass membrane protein</topology>
    </subcellularLocation>
    <subcellularLocation>
        <location evidence="1">Cell membrane</location>
        <topology evidence="1">Multi-pass membrane protein</topology>
    </subcellularLocation>
    <text evidence="16">Localizes to the division septum.</text>
</comment>
<keyword evidence="13 16" id="KW-0961">Cell wall biogenesis/degradation</keyword>
<keyword evidence="7 16" id="KW-0812">Transmembrane</keyword>
<evidence type="ECO:0000256" key="5">
    <source>
        <dbReference type="ARBA" id="ARBA00022676"/>
    </source>
</evidence>
<dbReference type="PANTHER" id="PTHR30474">
    <property type="entry name" value="CELL CYCLE PROTEIN"/>
    <property type="match status" value="1"/>
</dbReference>
<accession>A0A9J6RNL0</accession>
<evidence type="ECO:0000256" key="9">
    <source>
        <dbReference type="ARBA" id="ARBA00022984"/>
    </source>
</evidence>
<feature type="transmembrane region" description="Helical" evidence="16">
    <location>
        <begin position="191"/>
        <end position="208"/>
    </location>
</feature>
<evidence type="ECO:0000256" key="2">
    <source>
        <dbReference type="ARBA" id="ARBA00004752"/>
    </source>
</evidence>
<keyword evidence="3 16" id="KW-1003">Cell membrane</keyword>